<dbReference type="EMBL" id="RWGY01000045">
    <property type="protein sequence ID" value="TVU07218.1"/>
    <property type="molecule type" value="Genomic_DNA"/>
</dbReference>
<gene>
    <name evidence="2" type="ORF">EJB05_47263</name>
</gene>
<organism evidence="2 3">
    <name type="scientific">Eragrostis curvula</name>
    <name type="common">weeping love grass</name>
    <dbReference type="NCBI Taxonomy" id="38414"/>
    <lineage>
        <taxon>Eukaryota</taxon>
        <taxon>Viridiplantae</taxon>
        <taxon>Streptophyta</taxon>
        <taxon>Embryophyta</taxon>
        <taxon>Tracheophyta</taxon>
        <taxon>Spermatophyta</taxon>
        <taxon>Magnoliopsida</taxon>
        <taxon>Liliopsida</taxon>
        <taxon>Poales</taxon>
        <taxon>Poaceae</taxon>
        <taxon>PACMAD clade</taxon>
        <taxon>Chloridoideae</taxon>
        <taxon>Eragrostideae</taxon>
        <taxon>Eragrostidinae</taxon>
        <taxon>Eragrostis</taxon>
    </lineage>
</organism>
<protein>
    <submittedName>
        <fullName evidence="2">Uncharacterized protein</fullName>
    </submittedName>
</protein>
<name>A0A5J9T8A7_9POAL</name>
<dbReference type="Proteomes" id="UP000324897">
    <property type="component" value="Unassembled WGS sequence"/>
</dbReference>
<sequence>LRHSVPPLPSRNRPPPPDLPSRSLQTTTPPPTAVPSGEAPVPLHKHTVAFSHRSEAPSEQQAWRTPCGSSAAAWEPMDLTQRGLPTRAEQQAEALAVVVAASIQAAATTLPFLGRDKRDSPQASSFRPILPHCPGMQKNLMSVSEVISRSIYQNLNLFQKKIIEKFCMARRKIMDLPERMILQDRMATVEG</sequence>
<reference evidence="2 3" key="1">
    <citation type="journal article" date="2019" name="Sci. Rep.">
        <title>A high-quality genome of Eragrostis curvula grass provides insights into Poaceae evolution and supports new strategies to enhance forage quality.</title>
        <authorList>
            <person name="Carballo J."/>
            <person name="Santos B.A.C.M."/>
            <person name="Zappacosta D."/>
            <person name="Garbus I."/>
            <person name="Selva J.P."/>
            <person name="Gallo C.A."/>
            <person name="Diaz A."/>
            <person name="Albertini E."/>
            <person name="Caccamo M."/>
            <person name="Echenique V."/>
        </authorList>
    </citation>
    <scope>NUCLEOTIDE SEQUENCE [LARGE SCALE GENOMIC DNA]</scope>
    <source>
        <strain evidence="3">cv. Victoria</strain>
        <tissue evidence="2">Leaf</tissue>
    </source>
</reference>
<accession>A0A5J9T8A7</accession>
<feature type="compositionally biased region" description="Pro residues" evidence="1">
    <location>
        <begin position="1"/>
        <end position="19"/>
    </location>
</feature>
<comment type="caution">
    <text evidence="2">The sequence shown here is derived from an EMBL/GenBank/DDBJ whole genome shotgun (WGS) entry which is preliminary data.</text>
</comment>
<keyword evidence="3" id="KW-1185">Reference proteome</keyword>
<evidence type="ECO:0000256" key="1">
    <source>
        <dbReference type="SAM" id="MobiDB-lite"/>
    </source>
</evidence>
<feature type="non-terminal residue" evidence="2">
    <location>
        <position position="1"/>
    </location>
</feature>
<proteinExistence type="predicted"/>
<evidence type="ECO:0000313" key="2">
    <source>
        <dbReference type="EMBL" id="TVU07218.1"/>
    </source>
</evidence>
<dbReference type="AlphaFoldDB" id="A0A5J9T8A7"/>
<evidence type="ECO:0000313" key="3">
    <source>
        <dbReference type="Proteomes" id="UP000324897"/>
    </source>
</evidence>
<feature type="region of interest" description="Disordered" evidence="1">
    <location>
        <begin position="1"/>
        <end position="42"/>
    </location>
</feature>